<organism evidence="2 3">
    <name type="scientific">Stenotrophobium rhamnosiphilum</name>
    <dbReference type="NCBI Taxonomy" id="2029166"/>
    <lineage>
        <taxon>Bacteria</taxon>
        <taxon>Pseudomonadati</taxon>
        <taxon>Pseudomonadota</taxon>
        <taxon>Gammaproteobacteria</taxon>
        <taxon>Nevskiales</taxon>
        <taxon>Nevskiaceae</taxon>
        <taxon>Stenotrophobium</taxon>
    </lineage>
</organism>
<dbReference type="InterPro" id="IPR008503">
    <property type="entry name" value="Asp_endopeptidase"/>
</dbReference>
<reference evidence="2 3" key="1">
    <citation type="submission" date="2018-04" db="EMBL/GenBank/DDBJ databases">
        <title>Novel species isolated from glacier.</title>
        <authorList>
            <person name="Liu Q."/>
            <person name="Xin Y.-H."/>
        </authorList>
    </citation>
    <scope>NUCLEOTIDE SEQUENCE [LARGE SCALE GENOMIC DNA]</scope>
    <source>
        <strain evidence="2 3">GT1R17</strain>
    </source>
</reference>
<dbReference type="OrthoDB" id="9782977at2"/>
<dbReference type="Pfam" id="PF05618">
    <property type="entry name" value="Zn_protease"/>
    <property type="match status" value="1"/>
</dbReference>
<dbReference type="PANTHER" id="PTHR38037">
    <property type="entry name" value="ZN_PROTEASE DOMAIN-CONTAINING PROTEIN"/>
    <property type="match status" value="1"/>
</dbReference>
<accession>A0A2T5MBJ8</accession>
<name>A0A2T5MBJ8_9GAMM</name>
<feature type="domain" description="Retropepsin-like aspartic endopeptidase" evidence="1">
    <location>
        <begin position="6"/>
        <end position="136"/>
    </location>
</feature>
<dbReference type="Proteomes" id="UP000244248">
    <property type="component" value="Unassembled WGS sequence"/>
</dbReference>
<protein>
    <submittedName>
        <fullName evidence="2">ATP-dependent zinc protease</fullName>
    </submittedName>
</protein>
<sequence length="139" mass="15928">MVLPALGWREWVSLPGLGIRQIKAKVDTGARTSAIHAVRIERPSPKRVRFAVRPLQKSTEEIWCEAELIDERWVSDSGGHRELRPVIHTPLILGPHRWQIEVTLTARDNMLFRMLLGRTALEDRYVVDPAASFLMGKRK</sequence>
<evidence type="ECO:0000313" key="3">
    <source>
        <dbReference type="Proteomes" id="UP000244248"/>
    </source>
</evidence>
<dbReference type="SUPFAM" id="SSF50630">
    <property type="entry name" value="Acid proteases"/>
    <property type="match status" value="1"/>
</dbReference>
<dbReference type="Gene3D" id="2.40.70.10">
    <property type="entry name" value="Acid Proteases"/>
    <property type="match status" value="1"/>
</dbReference>
<comment type="caution">
    <text evidence="2">The sequence shown here is derived from an EMBL/GenBank/DDBJ whole genome shotgun (WGS) entry which is preliminary data.</text>
</comment>
<keyword evidence="3" id="KW-1185">Reference proteome</keyword>
<dbReference type="GO" id="GO:0006508">
    <property type="term" value="P:proteolysis"/>
    <property type="evidence" value="ECO:0007669"/>
    <property type="project" value="UniProtKB-KW"/>
</dbReference>
<dbReference type="EMBL" id="QANS01000008">
    <property type="protein sequence ID" value="PTU29097.1"/>
    <property type="molecule type" value="Genomic_DNA"/>
</dbReference>
<dbReference type="AlphaFoldDB" id="A0A2T5MBJ8"/>
<keyword evidence="2" id="KW-0645">Protease</keyword>
<dbReference type="RefSeq" id="WP_107941628.1">
    <property type="nucleotide sequence ID" value="NZ_QANS01000008.1"/>
</dbReference>
<evidence type="ECO:0000259" key="1">
    <source>
        <dbReference type="Pfam" id="PF05618"/>
    </source>
</evidence>
<proteinExistence type="predicted"/>
<dbReference type="PANTHER" id="PTHR38037:SF1">
    <property type="entry name" value="ATP-DEPENDENT ZINC PROTEASE DOMAIN-CONTAINING PROTEIN-RELATED"/>
    <property type="match status" value="1"/>
</dbReference>
<dbReference type="InterPro" id="IPR021109">
    <property type="entry name" value="Peptidase_aspartic_dom_sf"/>
</dbReference>
<gene>
    <name evidence="2" type="ORF">CJD38_17235</name>
</gene>
<keyword evidence="2" id="KW-0378">Hydrolase</keyword>
<evidence type="ECO:0000313" key="2">
    <source>
        <dbReference type="EMBL" id="PTU29097.1"/>
    </source>
</evidence>
<dbReference type="GO" id="GO:0008233">
    <property type="term" value="F:peptidase activity"/>
    <property type="evidence" value="ECO:0007669"/>
    <property type="project" value="UniProtKB-KW"/>
</dbReference>